<evidence type="ECO:0000313" key="1">
    <source>
        <dbReference type="EMBL" id="KAI0089238.1"/>
    </source>
</evidence>
<reference evidence="1" key="1">
    <citation type="journal article" date="2021" name="Environ. Microbiol.">
        <title>Gene family expansions and transcriptome signatures uncover fungal adaptations to wood decay.</title>
        <authorList>
            <person name="Hage H."/>
            <person name="Miyauchi S."/>
            <person name="Viragh M."/>
            <person name="Drula E."/>
            <person name="Min B."/>
            <person name="Chaduli D."/>
            <person name="Navarro D."/>
            <person name="Favel A."/>
            <person name="Norest M."/>
            <person name="Lesage-Meessen L."/>
            <person name="Balint B."/>
            <person name="Merenyi Z."/>
            <person name="de Eugenio L."/>
            <person name="Morin E."/>
            <person name="Martinez A.T."/>
            <person name="Baldrian P."/>
            <person name="Stursova M."/>
            <person name="Martinez M.J."/>
            <person name="Novotny C."/>
            <person name="Magnuson J.K."/>
            <person name="Spatafora J.W."/>
            <person name="Maurice S."/>
            <person name="Pangilinan J."/>
            <person name="Andreopoulos W."/>
            <person name="LaButti K."/>
            <person name="Hundley H."/>
            <person name="Na H."/>
            <person name="Kuo A."/>
            <person name="Barry K."/>
            <person name="Lipzen A."/>
            <person name="Henrissat B."/>
            <person name="Riley R."/>
            <person name="Ahrendt S."/>
            <person name="Nagy L.G."/>
            <person name="Grigoriev I.V."/>
            <person name="Martin F."/>
            <person name="Rosso M.N."/>
        </authorList>
    </citation>
    <scope>NUCLEOTIDE SEQUENCE</scope>
    <source>
        <strain evidence="1">CBS 384.51</strain>
    </source>
</reference>
<keyword evidence="2" id="KW-1185">Reference proteome</keyword>
<protein>
    <submittedName>
        <fullName evidence="1">Uncharacterized protein</fullName>
    </submittedName>
</protein>
<gene>
    <name evidence="1" type="ORF">BDY19DRAFT_133032</name>
</gene>
<name>A0ACB8U4J9_9APHY</name>
<accession>A0ACB8U4J9</accession>
<organism evidence="1 2">
    <name type="scientific">Irpex rosettiformis</name>
    <dbReference type="NCBI Taxonomy" id="378272"/>
    <lineage>
        <taxon>Eukaryota</taxon>
        <taxon>Fungi</taxon>
        <taxon>Dikarya</taxon>
        <taxon>Basidiomycota</taxon>
        <taxon>Agaricomycotina</taxon>
        <taxon>Agaricomycetes</taxon>
        <taxon>Polyporales</taxon>
        <taxon>Irpicaceae</taxon>
        <taxon>Irpex</taxon>
    </lineage>
</organism>
<comment type="caution">
    <text evidence="1">The sequence shown here is derived from an EMBL/GenBank/DDBJ whole genome shotgun (WGS) entry which is preliminary data.</text>
</comment>
<dbReference type="Proteomes" id="UP001055072">
    <property type="component" value="Unassembled WGS sequence"/>
</dbReference>
<sequence>MADVQGDANRSMKREHSASDSELDVPLEAKPPVKIQRTEAPQIQYRHSTAYFFDDGNIVLLTADNMKFRVHRGVLSMHSSYFRNLFPTLPNDDGKELEDCTILRVGEDALTVRWLLDVMYNAGKCVLKMHDNITIVQLGYILRAGAKYEVQLLTNAALRRFRYLFPTTDLGQWKPFGECKKTARITEDDAESDLQRLTELTVLLVLVRDFPELRRILPLVLYECCQLPIAVLSKPGGQSTWPNLGPLAPDYQSTCLKAIPKLGQRRLEVLSAFTLPSASRRYYSHGKGCCDLAMLKVTHDALLDEHFTASPCPLEDLGPWCALQPSLKNFGTILGQFSMFLNGTPP</sequence>
<proteinExistence type="predicted"/>
<dbReference type="EMBL" id="MU274911">
    <property type="protein sequence ID" value="KAI0089238.1"/>
    <property type="molecule type" value="Genomic_DNA"/>
</dbReference>
<evidence type="ECO:0000313" key="2">
    <source>
        <dbReference type="Proteomes" id="UP001055072"/>
    </source>
</evidence>